<keyword evidence="11" id="KW-1185">Reference proteome</keyword>
<gene>
    <name evidence="10" type="ORF">HUG20_06270</name>
</gene>
<dbReference type="InterPro" id="IPR036388">
    <property type="entry name" value="WH-like_DNA-bd_sf"/>
</dbReference>
<evidence type="ECO:0000256" key="5">
    <source>
        <dbReference type="ARBA" id="ARBA00022679"/>
    </source>
</evidence>
<dbReference type="InterPro" id="IPR014048">
    <property type="entry name" value="MethylDNA_cys_MeTrfase_DNA-bd"/>
</dbReference>
<dbReference type="InterPro" id="IPR036631">
    <property type="entry name" value="MGMT_N_sf"/>
</dbReference>
<evidence type="ECO:0000256" key="1">
    <source>
        <dbReference type="ARBA" id="ARBA00001286"/>
    </source>
</evidence>
<accession>A0A7T6Z9Q1</accession>
<dbReference type="InterPro" id="IPR036217">
    <property type="entry name" value="MethylDNA_cys_MeTrfase_DNAb"/>
</dbReference>
<dbReference type="Proteomes" id="UP000595349">
    <property type="component" value="Chromosome"/>
</dbReference>
<dbReference type="InterPro" id="IPR001497">
    <property type="entry name" value="MethylDNA_cys_MeTrfase_AS"/>
</dbReference>
<evidence type="ECO:0000256" key="2">
    <source>
        <dbReference type="ARBA" id="ARBA00008711"/>
    </source>
</evidence>
<proteinExistence type="inferred from homology"/>
<evidence type="ECO:0000256" key="8">
    <source>
        <dbReference type="ARBA" id="ARBA00049348"/>
    </source>
</evidence>
<dbReference type="SUPFAM" id="SSF53155">
    <property type="entry name" value="Methylated DNA-protein cysteine methyltransferase domain"/>
    <property type="match status" value="1"/>
</dbReference>
<dbReference type="EMBL" id="CP054706">
    <property type="protein sequence ID" value="QQK79516.1"/>
    <property type="molecule type" value="Genomic_DNA"/>
</dbReference>
<evidence type="ECO:0000256" key="3">
    <source>
        <dbReference type="ARBA" id="ARBA00011918"/>
    </source>
</evidence>
<evidence type="ECO:0000313" key="10">
    <source>
        <dbReference type="EMBL" id="QQK79516.1"/>
    </source>
</evidence>
<dbReference type="EC" id="2.1.1.63" evidence="3"/>
<keyword evidence="5 10" id="KW-0808">Transferase</keyword>
<name>A0A7T6Z9Q1_9BACI</name>
<dbReference type="GO" id="GO:0032259">
    <property type="term" value="P:methylation"/>
    <property type="evidence" value="ECO:0007669"/>
    <property type="project" value="UniProtKB-KW"/>
</dbReference>
<dbReference type="AlphaFoldDB" id="A0A7T6Z9Q1"/>
<keyword evidence="7" id="KW-0234">DNA repair</keyword>
<evidence type="ECO:0000256" key="7">
    <source>
        <dbReference type="ARBA" id="ARBA00023204"/>
    </source>
</evidence>
<evidence type="ECO:0000256" key="6">
    <source>
        <dbReference type="ARBA" id="ARBA00022763"/>
    </source>
</evidence>
<dbReference type="FunFam" id="1.10.10.10:FF:000214">
    <property type="entry name" value="Methylated-DNA--protein-cysteine methyltransferase"/>
    <property type="match status" value="1"/>
</dbReference>
<dbReference type="GO" id="GO:0003908">
    <property type="term" value="F:methylated-DNA-[protein]-cysteine S-methyltransferase activity"/>
    <property type="evidence" value="ECO:0007669"/>
    <property type="project" value="UniProtKB-EC"/>
</dbReference>
<dbReference type="NCBIfam" id="TIGR00589">
    <property type="entry name" value="ogt"/>
    <property type="match status" value="1"/>
</dbReference>
<dbReference type="PROSITE" id="PS00374">
    <property type="entry name" value="MGMT"/>
    <property type="match status" value="1"/>
</dbReference>
<comment type="catalytic activity">
    <reaction evidence="1">
        <text>a 4-O-methyl-thymidine in DNA + L-cysteinyl-[protein] = a thymidine in DNA + S-methyl-L-cysteinyl-[protein]</text>
        <dbReference type="Rhea" id="RHEA:53428"/>
        <dbReference type="Rhea" id="RHEA-COMP:10131"/>
        <dbReference type="Rhea" id="RHEA-COMP:10132"/>
        <dbReference type="Rhea" id="RHEA-COMP:13555"/>
        <dbReference type="Rhea" id="RHEA-COMP:13556"/>
        <dbReference type="ChEBI" id="CHEBI:29950"/>
        <dbReference type="ChEBI" id="CHEBI:82612"/>
        <dbReference type="ChEBI" id="CHEBI:137386"/>
        <dbReference type="ChEBI" id="CHEBI:137387"/>
        <dbReference type="EC" id="2.1.1.63"/>
    </reaction>
</comment>
<dbReference type="CDD" id="cd06445">
    <property type="entry name" value="ATase"/>
    <property type="match status" value="1"/>
</dbReference>
<dbReference type="KEGG" id="scib:HUG20_06270"/>
<organism evidence="10 11">
    <name type="scientific">Salicibibacter cibi</name>
    <dbReference type="NCBI Taxonomy" id="2743001"/>
    <lineage>
        <taxon>Bacteria</taxon>
        <taxon>Bacillati</taxon>
        <taxon>Bacillota</taxon>
        <taxon>Bacilli</taxon>
        <taxon>Bacillales</taxon>
        <taxon>Bacillaceae</taxon>
        <taxon>Salicibibacter</taxon>
    </lineage>
</organism>
<dbReference type="GO" id="GO:0006281">
    <property type="term" value="P:DNA repair"/>
    <property type="evidence" value="ECO:0007669"/>
    <property type="project" value="UniProtKB-KW"/>
</dbReference>
<comment type="similarity">
    <text evidence="2">Belongs to the MGMT family.</text>
</comment>
<evidence type="ECO:0000259" key="9">
    <source>
        <dbReference type="Pfam" id="PF01035"/>
    </source>
</evidence>
<dbReference type="Gene3D" id="1.10.10.10">
    <property type="entry name" value="Winged helix-like DNA-binding domain superfamily/Winged helix DNA-binding domain"/>
    <property type="match status" value="1"/>
</dbReference>
<comment type="catalytic activity">
    <reaction evidence="8">
        <text>a 6-O-methyl-2'-deoxyguanosine in DNA + L-cysteinyl-[protein] = S-methyl-L-cysteinyl-[protein] + a 2'-deoxyguanosine in DNA</text>
        <dbReference type="Rhea" id="RHEA:24000"/>
        <dbReference type="Rhea" id="RHEA-COMP:10131"/>
        <dbReference type="Rhea" id="RHEA-COMP:10132"/>
        <dbReference type="Rhea" id="RHEA-COMP:11367"/>
        <dbReference type="Rhea" id="RHEA-COMP:11368"/>
        <dbReference type="ChEBI" id="CHEBI:29950"/>
        <dbReference type="ChEBI" id="CHEBI:82612"/>
        <dbReference type="ChEBI" id="CHEBI:85445"/>
        <dbReference type="ChEBI" id="CHEBI:85448"/>
        <dbReference type="EC" id="2.1.1.63"/>
    </reaction>
</comment>
<dbReference type="Gene3D" id="3.30.160.70">
    <property type="entry name" value="Methylated DNA-protein cysteine methyltransferase domain"/>
    <property type="match status" value="1"/>
</dbReference>
<evidence type="ECO:0000313" key="11">
    <source>
        <dbReference type="Proteomes" id="UP000595349"/>
    </source>
</evidence>
<protein>
    <recommendedName>
        <fullName evidence="3">methylated-DNA--[protein]-cysteine S-methyltransferase</fullName>
        <ecNumber evidence="3">2.1.1.63</ecNumber>
    </recommendedName>
</protein>
<feature type="domain" description="Methylated-DNA-[protein]-cysteine S-methyltransferase DNA binding" evidence="9">
    <location>
        <begin position="97"/>
        <end position="176"/>
    </location>
</feature>
<dbReference type="Pfam" id="PF01035">
    <property type="entry name" value="DNA_binding_1"/>
    <property type="match status" value="1"/>
</dbReference>
<dbReference type="PANTHER" id="PTHR10815">
    <property type="entry name" value="METHYLATED-DNA--PROTEIN-CYSTEINE METHYLTRANSFERASE"/>
    <property type="match status" value="1"/>
</dbReference>
<keyword evidence="6" id="KW-0227">DNA damage</keyword>
<reference evidence="10 11" key="1">
    <citation type="submission" date="2020-06" db="EMBL/GenBank/DDBJ databases">
        <title>Genomic analysis of Salicibibacter sp. NKC21-4.</title>
        <authorList>
            <person name="Oh Y.J."/>
        </authorList>
    </citation>
    <scope>NUCLEOTIDE SEQUENCE [LARGE SCALE GENOMIC DNA]</scope>
    <source>
        <strain evidence="10 11">NKC21-4</strain>
    </source>
</reference>
<evidence type="ECO:0000256" key="4">
    <source>
        <dbReference type="ARBA" id="ARBA00022603"/>
    </source>
</evidence>
<sequence>MLFKNRHSVHPNSIERISAMVYDEYQTDIGCLRFVLRENGTLVRILLTDHHWFTFKENNAVKKSSELGKPIRQQFQEYVGGERKDFELPFELEGTFFQKQSWKALQAIPYGETKSYSEIARLINRPQAIRAVGHANSINPFPIIFPCHRVIGKSKSLTGYAGGLEMKKQLLRIEGVFI</sequence>
<dbReference type="SUPFAM" id="SSF46767">
    <property type="entry name" value="Methylated DNA-protein cysteine methyltransferase, C-terminal domain"/>
    <property type="match status" value="1"/>
</dbReference>
<keyword evidence="4 10" id="KW-0489">Methyltransferase</keyword>
<dbReference type="PANTHER" id="PTHR10815:SF5">
    <property type="entry name" value="METHYLATED-DNA--PROTEIN-CYSTEINE METHYLTRANSFERASE"/>
    <property type="match status" value="1"/>
</dbReference>